<feature type="domain" description="PH" evidence="2">
    <location>
        <begin position="462"/>
        <end position="680"/>
    </location>
</feature>
<dbReference type="EMBL" id="JAVRQU010000007">
    <property type="protein sequence ID" value="KAK5700461.1"/>
    <property type="molecule type" value="Genomic_DNA"/>
</dbReference>
<protein>
    <recommendedName>
        <fullName evidence="2">PH domain-containing protein</fullName>
    </recommendedName>
</protein>
<dbReference type="InterPro" id="IPR029217">
    <property type="entry name" value="Spo7_2_N"/>
</dbReference>
<evidence type="ECO:0000256" key="1">
    <source>
        <dbReference type="SAM" id="MobiDB-lite"/>
    </source>
</evidence>
<dbReference type="InterPro" id="IPR039486">
    <property type="entry name" value="Mug56/Spo71_PH"/>
</dbReference>
<dbReference type="Proteomes" id="UP001310594">
    <property type="component" value="Unassembled WGS sequence"/>
</dbReference>
<feature type="compositionally biased region" description="Low complexity" evidence="1">
    <location>
        <begin position="56"/>
        <end position="97"/>
    </location>
</feature>
<dbReference type="InterPro" id="IPR011993">
    <property type="entry name" value="PH-like_dom_sf"/>
</dbReference>
<feature type="compositionally biased region" description="Basic and acidic residues" evidence="1">
    <location>
        <begin position="102"/>
        <end position="112"/>
    </location>
</feature>
<gene>
    <name evidence="3" type="ORF">LTR97_004978</name>
</gene>
<dbReference type="Pfam" id="PF15404">
    <property type="entry name" value="PH_4"/>
    <property type="match status" value="1"/>
</dbReference>
<dbReference type="Gene3D" id="2.30.29.30">
    <property type="entry name" value="Pleckstrin-homology domain (PH domain)/Phosphotyrosine-binding domain (PTB)"/>
    <property type="match status" value="1"/>
</dbReference>
<dbReference type="PANTHER" id="PTHR28076:SF1">
    <property type="entry name" value="PROSPORE MEMBRANE ADAPTER PROTEIN SPO71"/>
    <property type="match status" value="1"/>
</dbReference>
<feature type="region of interest" description="Disordered" evidence="1">
    <location>
        <begin position="52"/>
        <end position="112"/>
    </location>
</feature>
<dbReference type="Pfam" id="PF23207">
    <property type="entry name" value="PH_SPO71"/>
    <property type="match status" value="1"/>
</dbReference>
<dbReference type="AlphaFoldDB" id="A0AAN7VSW3"/>
<dbReference type="SUPFAM" id="SSF50729">
    <property type="entry name" value="PH domain-like"/>
    <property type="match status" value="1"/>
</dbReference>
<proteinExistence type="predicted"/>
<dbReference type="InterPro" id="IPR057379">
    <property type="entry name" value="PH_SPO71"/>
</dbReference>
<dbReference type="PROSITE" id="PS50003">
    <property type="entry name" value="PH_DOMAIN"/>
    <property type="match status" value="2"/>
</dbReference>
<dbReference type="GO" id="GO:0005628">
    <property type="term" value="C:prospore membrane"/>
    <property type="evidence" value="ECO:0007669"/>
    <property type="project" value="TreeGrafter"/>
</dbReference>
<feature type="region of interest" description="Disordered" evidence="1">
    <location>
        <begin position="615"/>
        <end position="640"/>
    </location>
</feature>
<feature type="domain" description="PH" evidence="2">
    <location>
        <begin position="744"/>
        <end position="938"/>
    </location>
</feature>
<comment type="caution">
    <text evidence="3">The sequence shown here is derived from an EMBL/GenBank/DDBJ whole genome shotgun (WGS) entry which is preliminary data.</text>
</comment>
<dbReference type="SMART" id="SM00233">
    <property type="entry name" value="PH"/>
    <property type="match status" value="3"/>
</dbReference>
<dbReference type="InterPro" id="IPR040345">
    <property type="entry name" value="Mug56/Spo71"/>
</dbReference>
<dbReference type="InterPro" id="IPR001849">
    <property type="entry name" value="PH_domain"/>
</dbReference>
<dbReference type="Pfam" id="PF15407">
    <property type="entry name" value="Spo7_2_N"/>
    <property type="match status" value="1"/>
</dbReference>
<reference evidence="3" key="1">
    <citation type="submission" date="2023-08" db="EMBL/GenBank/DDBJ databases">
        <title>Black Yeasts Isolated from many extreme environments.</title>
        <authorList>
            <person name="Coleine C."/>
            <person name="Stajich J.E."/>
            <person name="Selbmann L."/>
        </authorList>
    </citation>
    <scope>NUCLEOTIDE SEQUENCE</scope>
    <source>
        <strain evidence="3">CCFEE 5810</strain>
    </source>
</reference>
<accession>A0AAN7VSW3</accession>
<dbReference type="PANTHER" id="PTHR28076">
    <property type="entry name" value="SPORULATION-SPECIFIC PROTEIN 71"/>
    <property type="match status" value="1"/>
</dbReference>
<organism evidence="3 4">
    <name type="scientific">Elasticomyces elasticus</name>
    <dbReference type="NCBI Taxonomy" id="574655"/>
    <lineage>
        <taxon>Eukaryota</taxon>
        <taxon>Fungi</taxon>
        <taxon>Dikarya</taxon>
        <taxon>Ascomycota</taxon>
        <taxon>Pezizomycotina</taxon>
        <taxon>Dothideomycetes</taxon>
        <taxon>Dothideomycetidae</taxon>
        <taxon>Mycosphaerellales</taxon>
        <taxon>Teratosphaeriaceae</taxon>
        <taxon>Elasticomyces</taxon>
    </lineage>
</organism>
<evidence type="ECO:0000259" key="2">
    <source>
        <dbReference type="PROSITE" id="PS50003"/>
    </source>
</evidence>
<sequence length="958" mass="107424">MSTPHTTARLEHATPAHLHATTRRTFIGPIPEGWLKSHRKQWYRHYITKSGDSKRAPTFTAQQSQSQSQSAPAPAAEQTPRPSSQSAETGAGTSTTSLLHGQPRDDARSTRTEYVDALPSQTDGSTALHAQPSKAINSVGVKPSTVRFADNTTTQQLRQRARRLASRGALTWSKVKDGEVLKMDRMLVRIDVTRQPVGKEFDEKVSAGVVTQPLDKWREYMVVCRRTLHAESDVGEAESVLQLYQTRVIAATAEELGKSKKKPKHEIPLSLRQVGANMFSSLDKTLCIWTSLNGITTIYYLRPQSGAAAVDWFTFLRGVLGFKRARTLQVNVPDLSVSLRLDDPFRVAEATKLLTDAADGNTDALIKAVDAEKGAAGAIVARCLGMLEQSPEWKEILTTWYQNERIGLAWKRYDRLEWVYGAVEQRMYGTIAMAKTHDLELRPKRHYPVKTKTSDGEVLEEPSPVEGFLVRLTSQKGRVRMGKMMFKRLYFSTYDQYLFFSRPGNADPPLPPRMKLTDENGSAGAVPSAKNLTQQIPLNWDVEPYALLDSGKGVEWLGTAQEARRDEEAEQEAGRNVKIIRECDGFLDLCNVAKVRKMKRGAVEADEQLEEGGEVDFNATDDTPAVVGGDTSKTDDGTTNEVDDARTFELVMDNGLVVRLQAYDEDAKKAWMKRLRELVKYWKVRAKADMDLFKLVRQQNLEALKIDERAEAAVGSFAQRWEISGHAVASPEMYNLCGIARCRTIHLAGLLFRKPRRHTTFTRCYVVLSGGYLLVFRESVRKGSGRRVEHVQHERIGSVDLKGCYLYSGLLTENDLLSRNRTFDANLPGAGHALPRVYLEDGWTSTDEDAMTTFVIWHAKSKAWFRSSQKVDDVRSYETAARRAEDGERGGVRGRGYKTKSKLTRVSQLGTTGRSVVFKARSRAERDHWVMALQVEIERLGFEEAAEKGEEVRLVGDE</sequence>
<evidence type="ECO:0000313" key="3">
    <source>
        <dbReference type="EMBL" id="KAK5700461.1"/>
    </source>
</evidence>
<evidence type="ECO:0000313" key="4">
    <source>
        <dbReference type="Proteomes" id="UP001310594"/>
    </source>
</evidence>
<name>A0AAN7VSW3_9PEZI</name>
<dbReference type="GO" id="GO:1902657">
    <property type="term" value="P:protein localization to prospore membrane"/>
    <property type="evidence" value="ECO:0007669"/>
    <property type="project" value="InterPro"/>
</dbReference>
<dbReference type="SMART" id="SM01316">
    <property type="entry name" value="Spo7_2_N"/>
    <property type="match status" value="1"/>
</dbReference>